<organism evidence="11">
    <name type="scientific">Mucor ambiguus</name>
    <dbReference type="NCBI Taxonomy" id="91626"/>
    <lineage>
        <taxon>Eukaryota</taxon>
        <taxon>Fungi</taxon>
        <taxon>Fungi incertae sedis</taxon>
        <taxon>Mucoromycota</taxon>
        <taxon>Mucoromycotina</taxon>
        <taxon>Mucoromycetes</taxon>
        <taxon>Mucorales</taxon>
        <taxon>Mucorineae</taxon>
        <taxon>Mucoraceae</taxon>
        <taxon>Mucor</taxon>
    </lineage>
</organism>
<dbReference type="SUPFAM" id="SSF54001">
    <property type="entry name" value="Cysteine proteinases"/>
    <property type="match status" value="1"/>
</dbReference>
<feature type="domain" description="USP" evidence="10">
    <location>
        <begin position="115"/>
        <end position="411"/>
    </location>
</feature>
<gene>
    <name evidence="11" type="ORF">MAM1_0241d08594</name>
</gene>
<keyword evidence="6" id="KW-0378">Hydrolase</keyword>
<evidence type="ECO:0000259" key="9">
    <source>
        <dbReference type="PROSITE" id="PS50011"/>
    </source>
</evidence>
<evidence type="ECO:0000259" key="10">
    <source>
        <dbReference type="PROSITE" id="PS50235"/>
    </source>
</evidence>
<dbReference type="InterPro" id="IPR001394">
    <property type="entry name" value="Peptidase_C19_UCH"/>
</dbReference>
<dbReference type="OrthoDB" id="420187at2759"/>
<keyword evidence="7" id="KW-0788">Thiol protease</keyword>
<name>A0A0C9MZJ9_9FUNG</name>
<evidence type="ECO:0000256" key="8">
    <source>
        <dbReference type="SAM" id="MobiDB-lite"/>
    </source>
</evidence>
<dbReference type="GO" id="GO:0005829">
    <property type="term" value="C:cytosol"/>
    <property type="evidence" value="ECO:0007669"/>
    <property type="project" value="TreeGrafter"/>
</dbReference>
<dbReference type="PANTHER" id="PTHR24006:SF758">
    <property type="entry name" value="UBIQUITIN CARBOXYL-TERMINAL HYDROLASE 36"/>
    <property type="match status" value="1"/>
</dbReference>
<dbReference type="PANTHER" id="PTHR24006">
    <property type="entry name" value="UBIQUITIN CARBOXYL-TERMINAL HYDROLASE"/>
    <property type="match status" value="1"/>
</dbReference>
<accession>A0A0C9MZJ9</accession>
<dbReference type="InterPro" id="IPR000719">
    <property type="entry name" value="Prot_kinase_dom"/>
</dbReference>
<dbReference type="Proteomes" id="UP000053815">
    <property type="component" value="Unassembled WGS sequence"/>
</dbReference>
<dbReference type="InterPro" id="IPR028889">
    <property type="entry name" value="USP"/>
</dbReference>
<reference evidence="11" key="1">
    <citation type="submission" date="2014-09" db="EMBL/GenBank/DDBJ databases">
        <title>Draft genome sequence of an oleaginous Mucoromycotina fungus Mucor ambiguus NBRC6742.</title>
        <authorList>
            <person name="Takeda I."/>
            <person name="Yamane N."/>
            <person name="Morita T."/>
            <person name="Tamano K."/>
            <person name="Machida M."/>
            <person name="Baker S."/>
            <person name="Koike H."/>
        </authorList>
    </citation>
    <scope>NUCLEOTIDE SEQUENCE</scope>
    <source>
        <strain evidence="11">NBRC 6742</strain>
    </source>
</reference>
<dbReference type="InterPro" id="IPR011009">
    <property type="entry name" value="Kinase-like_dom_sf"/>
</dbReference>
<keyword evidence="4" id="KW-0645">Protease</keyword>
<dbReference type="EMBL" id="DF836530">
    <property type="protein sequence ID" value="GAN09072.1"/>
    <property type="molecule type" value="Genomic_DNA"/>
</dbReference>
<protein>
    <recommendedName>
        <fullName evidence="3">ubiquitinyl hydrolase 1</fullName>
        <ecNumber evidence="3">3.4.19.12</ecNumber>
    </recommendedName>
</protein>
<dbReference type="GO" id="GO:0004843">
    <property type="term" value="F:cysteine-type deubiquitinase activity"/>
    <property type="evidence" value="ECO:0007669"/>
    <property type="project" value="UniProtKB-EC"/>
</dbReference>
<evidence type="ECO:0000313" key="11">
    <source>
        <dbReference type="EMBL" id="GAN09072.1"/>
    </source>
</evidence>
<dbReference type="GO" id="GO:0016579">
    <property type="term" value="P:protein deubiquitination"/>
    <property type="evidence" value="ECO:0007669"/>
    <property type="project" value="InterPro"/>
</dbReference>
<dbReference type="Gene3D" id="3.90.70.10">
    <property type="entry name" value="Cysteine proteinases"/>
    <property type="match status" value="1"/>
</dbReference>
<dbReference type="GO" id="GO:0004672">
    <property type="term" value="F:protein kinase activity"/>
    <property type="evidence" value="ECO:0007669"/>
    <property type="project" value="InterPro"/>
</dbReference>
<keyword evidence="12" id="KW-1185">Reference proteome</keyword>
<feature type="compositionally biased region" description="Basic residues" evidence="8">
    <location>
        <begin position="1329"/>
        <end position="1347"/>
    </location>
</feature>
<dbReference type="Gene3D" id="1.10.510.10">
    <property type="entry name" value="Transferase(Phosphotransferase) domain 1"/>
    <property type="match status" value="1"/>
</dbReference>
<dbReference type="GO" id="GO:0005634">
    <property type="term" value="C:nucleus"/>
    <property type="evidence" value="ECO:0007669"/>
    <property type="project" value="TreeGrafter"/>
</dbReference>
<dbReference type="GO" id="GO:0005524">
    <property type="term" value="F:ATP binding"/>
    <property type="evidence" value="ECO:0007669"/>
    <property type="project" value="InterPro"/>
</dbReference>
<evidence type="ECO:0000256" key="4">
    <source>
        <dbReference type="ARBA" id="ARBA00022670"/>
    </source>
</evidence>
<comment type="similarity">
    <text evidence="2">Belongs to the peptidase C19 family.</text>
</comment>
<feature type="region of interest" description="Disordered" evidence="8">
    <location>
        <begin position="1294"/>
        <end position="1349"/>
    </location>
</feature>
<dbReference type="Pfam" id="PF00443">
    <property type="entry name" value="UCH"/>
    <property type="match status" value="1"/>
</dbReference>
<evidence type="ECO:0000256" key="5">
    <source>
        <dbReference type="ARBA" id="ARBA00022786"/>
    </source>
</evidence>
<evidence type="ECO:0000256" key="1">
    <source>
        <dbReference type="ARBA" id="ARBA00000707"/>
    </source>
</evidence>
<evidence type="ECO:0000256" key="7">
    <source>
        <dbReference type="ARBA" id="ARBA00022807"/>
    </source>
</evidence>
<proteinExistence type="inferred from homology"/>
<dbReference type="STRING" id="91626.A0A0C9MZJ9"/>
<dbReference type="PROSITE" id="PS50235">
    <property type="entry name" value="USP_3"/>
    <property type="match status" value="1"/>
</dbReference>
<evidence type="ECO:0000313" key="12">
    <source>
        <dbReference type="Proteomes" id="UP000053815"/>
    </source>
</evidence>
<dbReference type="SUPFAM" id="SSF56112">
    <property type="entry name" value="Protein kinase-like (PK-like)"/>
    <property type="match status" value="1"/>
</dbReference>
<dbReference type="SMART" id="SM00220">
    <property type="entry name" value="S_TKc"/>
    <property type="match status" value="1"/>
</dbReference>
<evidence type="ECO:0000256" key="2">
    <source>
        <dbReference type="ARBA" id="ARBA00009085"/>
    </source>
</evidence>
<dbReference type="InterPro" id="IPR038765">
    <property type="entry name" value="Papain-like_cys_pep_sf"/>
</dbReference>
<dbReference type="InterPro" id="IPR050164">
    <property type="entry name" value="Peptidase_C19"/>
</dbReference>
<keyword evidence="5" id="KW-0833">Ubl conjugation pathway</keyword>
<evidence type="ECO:0000256" key="3">
    <source>
        <dbReference type="ARBA" id="ARBA00012759"/>
    </source>
</evidence>
<dbReference type="PROSITE" id="PS50011">
    <property type="entry name" value="PROTEIN_KINASE_DOM"/>
    <property type="match status" value="1"/>
</dbReference>
<sequence>MSNKNQQAEKVVKGGKSDAIAQKNTITNLLNRSIKFRKSRYVDQKFELFKKKFAPVNGVSGVVHATSAYDNISNGAGAENVADKVDANGFARPSKVLFAKDKLNSGWNDIHPVGSGLKDLGQLSSLNAVLQVLTYTPALANYMLSRTHSANCTIQDYCFVCAVEEHIRTALKGSPYALQPRVFVGKLKKMPHGSSNKDAFDVWNYFMQQMQSFLLSEKRSKDKLVQETTALYQVFGGYIQKKLECPSCNKFDNVYDSFLDLSLDLTQCSTVERCLTKHFKQQITASRECASCQHEGEQKGTHSIYKSPMALVLQLQRFNTDADTTKINKFVRFEESMDIKRVVTANETVNTKYNLYAAIVHTGQTINDGHYMAFVKSSNGIWYCMDNENVQVVSVKRLLEEKPYMLFYNTPAPVVAKQPKPSAIDKAKVQQQEIIVETEIKDAPEEEVRTEEQEIDEDIIMPQVDNREEEKEFEALRLKQAMEEVSSKEKVENTAAIVVDHNANMKTKREKLGALIEKESAQSKSAEVKGTLLAKTPNNQFQDDVSTWEEDVIAGANADKRSQVLKQIKPKRKRVDMYDLDYDRGKVKKVKNKQQDDKFSKPNLFQITADMKQNTIEKKLFQGEFRDFESFWAELSCINNYSLNTLEPSSNNAKMAIFNEEIYRLPVFSATTYNAGRHLASMSSNSTMYSLHDTSSNPVNNWLRKDVFSFGKTAGIATSNATTEILPLYRLFLSENGNQIVDIRDKVEATLVIFNDTTFTPVESNSRIVSINTNVTIVHPLGPLHTASIPGYKHWIKVSIVKPLRVISTVSAGLAKKFFKENAGSVQILYDAAKEASDDGDEIIRQFALSIMNDARSSLPTIASPDTQQQQSVLTLIHVSNYAKKFELISNEEDTLENEKVPNTLAKCTNPSNIVQCYSDCTYDDKLEQHWKLLEQYASQNGCSIVHKKDYEHVLNKPVDVESDSKQVYFAGSNAIHIFQSSSTSQQCILEIVCMLKVNRKQHTGHIHQLIKDDNDSDEIIGFIMPKYDMTLENYLKQRQLSHLTSFQRMDLILQMTKSVKALYEQGVAHRNLSLDSFVINFTNDTLLDGSPKIHLYLIHFANAVLFTPQDTKTWWINRSIATIDVLTVWCKNLPYVMARPDHIHLLNRSIQTLPKTSADHAILPYLINAPAEDVYSLGTLMWHIFSGTQARPGLAHTDLKKLRKTVRSDAHISRMIDMEIHVPISSTLLKEILRVEPEERLSAAQVLEYIESRPMRDLLLLEWNSSILYTETISQPILDETSKHACKRAAASGDIDAESKSKQAEEAAVPSEPKKPKKYYVPTGRPVGRPRKKVRPKPPGRPKGSKNKVYYFVTEEEEKKRLEAEKAEREDAAAVNKATTDINDMTPIRAAPDTSNTLTSTKVDAAVQLEPTAITPSVFRTDVLPNATTDSLAETDIQEILS</sequence>
<feature type="domain" description="Protein kinase" evidence="9">
    <location>
        <begin position="931"/>
        <end position="1257"/>
    </location>
</feature>
<dbReference type="GO" id="GO:0006508">
    <property type="term" value="P:proteolysis"/>
    <property type="evidence" value="ECO:0007669"/>
    <property type="project" value="UniProtKB-KW"/>
</dbReference>
<comment type="catalytic activity">
    <reaction evidence="1">
        <text>Thiol-dependent hydrolysis of ester, thioester, amide, peptide and isopeptide bonds formed by the C-terminal Gly of ubiquitin (a 76-residue protein attached to proteins as an intracellular targeting signal).</text>
        <dbReference type="EC" id="3.4.19.12"/>
    </reaction>
</comment>
<dbReference type="EC" id="3.4.19.12" evidence="3"/>
<evidence type="ECO:0000256" key="6">
    <source>
        <dbReference type="ARBA" id="ARBA00022801"/>
    </source>
</evidence>